<evidence type="ECO:0000313" key="7">
    <source>
        <dbReference type="EMBL" id="CZT15585.1"/>
    </source>
</evidence>
<dbReference type="GO" id="GO:0031431">
    <property type="term" value="C:Dbf4-dependent protein kinase complex"/>
    <property type="evidence" value="ECO:0007669"/>
    <property type="project" value="TreeGrafter"/>
</dbReference>
<evidence type="ECO:0000313" key="8">
    <source>
        <dbReference type="Proteomes" id="UP000225277"/>
    </source>
</evidence>
<feature type="compositionally biased region" description="Basic and acidic residues" evidence="5">
    <location>
        <begin position="94"/>
        <end position="118"/>
    </location>
</feature>
<dbReference type="OrthoDB" id="21380at2759"/>
<dbReference type="Pfam" id="PF07535">
    <property type="entry name" value="zf-DBF"/>
    <property type="match status" value="1"/>
</dbReference>
<keyword evidence="3" id="KW-0862">Zinc</keyword>
<evidence type="ECO:0000256" key="3">
    <source>
        <dbReference type="ARBA" id="ARBA00022833"/>
    </source>
</evidence>
<evidence type="ECO:0000256" key="4">
    <source>
        <dbReference type="PROSITE-ProRule" id="PRU00600"/>
    </source>
</evidence>
<protein>
    <submittedName>
        <fullName evidence="7">Related to DBF4-regulatory subunit for Cdc7p protein kinase</fullName>
    </submittedName>
</protein>
<accession>A0A2D3UQM3</accession>
<sequence length="659" mass="73092">MASRRAPLADVPDAVNSPFRTAPAAGGKRTRTQAGDQREVVHGQPPSKKHIVEIQGEEDENTDPRRRSGVPATTCDKFEEPFAKRSQSTQPTAFEKKLASVREKKPATSQQRVERPQKQDGSNLESIRQWQRHYRRQFPQFVFYFESVADDVRAKSMRSIAHLGAREEKFFSKAVTHVVTTRSIPPERTSTSPDETKYEAAPTKSVQPTSTSTQDQRRTTNLLDAHLQRRSQNTVASVQPSVESRRPAPHSADILTKARALGIKIWALEKLHRVLDTILDADAGDNVIESRPAATGTRATSRNTHDADLEQLLRHEKVNGPTDRDMTVATQDMTTLRGYYIYIHDMDEKSKPVMVRDYPKTASKEDGKWPQFRLSAAGRCPFVEDPAHTKRLQQQGRASTQAFTESAQRKTRAGGTSLAAPSQLLGERDSNLRRSPRKLAQPKHESAKPLDPPRALPSMRHSSTDLMPPLYGSAQAILRGPPRMVGGEPVASGIQHSNVTSAIRSQAISSAAISSTAPGIGMRAGDTKEMLSLKRKVFASKGTPMPTSYANDVRGAINNDDSGPPPRAAKRKAQETLGVVIEGDEAGDHLSRSKAAAPKRKKVVEKEAKPGYCENCRDKFDDFDDHIATRKHRKFAMTNDNWRDLDALLGLLKRPHKKH</sequence>
<dbReference type="SMART" id="SM00586">
    <property type="entry name" value="ZnF_DBF"/>
    <property type="match status" value="1"/>
</dbReference>
<evidence type="ECO:0000256" key="2">
    <source>
        <dbReference type="ARBA" id="ARBA00022771"/>
    </source>
</evidence>
<dbReference type="PANTHER" id="PTHR15375">
    <property type="entry name" value="ACTIVATOR OF S-PHASE KINASE-RELATED"/>
    <property type="match status" value="1"/>
</dbReference>
<evidence type="ECO:0000259" key="6">
    <source>
        <dbReference type="PROSITE" id="PS51265"/>
    </source>
</evidence>
<dbReference type="AlphaFoldDB" id="A0A2D3UQM3"/>
<keyword evidence="7" id="KW-0418">Kinase</keyword>
<gene>
    <name evidence="7" type="ORF">RCC_01436</name>
</gene>
<keyword evidence="1" id="KW-0479">Metal-binding</keyword>
<feature type="region of interest" description="Disordered" evidence="5">
    <location>
        <begin position="1"/>
        <end position="125"/>
    </location>
</feature>
<reference evidence="7 8" key="1">
    <citation type="submission" date="2016-03" db="EMBL/GenBank/DDBJ databases">
        <authorList>
            <person name="Ploux O."/>
        </authorList>
    </citation>
    <scope>NUCLEOTIDE SEQUENCE [LARGE SCALE GENOMIC DNA]</scope>
    <source>
        <strain evidence="7 8">URUG2</strain>
    </source>
</reference>
<feature type="compositionally biased region" description="Polar residues" evidence="5">
    <location>
        <begin position="230"/>
        <end position="242"/>
    </location>
</feature>
<evidence type="ECO:0000256" key="1">
    <source>
        <dbReference type="ARBA" id="ARBA00022723"/>
    </source>
</evidence>
<feature type="compositionally biased region" description="Polar residues" evidence="5">
    <location>
        <begin position="392"/>
        <end position="406"/>
    </location>
</feature>
<feature type="domain" description="DBF4-type" evidence="6">
    <location>
        <begin position="606"/>
        <end position="655"/>
    </location>
</feature>
<dbReference type="InterPro" id="IPR013939">
    <property type="entry name" value="Regulatory_Dfp1/Him1"/>
</dbReference>
<dbReference type="STRING" id="112498.A0A2D3UQM3"/>
<dbReference type="Pfam" id="PF22437">
    <property type="entry name" value="DBF4_BRCT"/>
    <property type="match status" value="1"/>
</dbReference>
<dbReference type="FunFam" id="6.10.250.3410:FF:000001">
    <property type="entry name" value="Protein DBF4 homolog A"/>
    <property type="match status" value="1"/>
</dbReference>
<organism evidence="7 8">
    <name type="scientific">Ramularia collo-cygni</name>
    <dbReference type="NCBI Taxonomy" id="112498"/>
    <lineage>
        <taxon>Eukaryota</taxon>
        <taxon>Fungi</taxon>
        <taxon>Dikarya</taxon>
        <taxon>Ascomycota</taxon>
        <taxon>Pezizomycotina</taxon>
        <taxon>Dothideomycetes</taxon>
        <taxon>Dothideomycetidae</taxon>
        <taxon>Mycosphaerellales</taxon>
        <taxon>Mycosphaerellaceae</taxon>
        <taxon>Ramularia</taxon>
    </lineage>
</organism>
<dbReference type="InterPro" id="IPR038545">
    <property type="entry name" value="Znf_DBF_sf"/>
</dbReference>
<proteinExistence type="predicted"/>
<feature type="region of interest" description="Disordered" evidence="5">
    <location>
        <begin position="180"/>
        <end position="251"/>
    </location>
</feature>
<feature type="region of interest" description="Disordered" evidence="5">
    <location>
        <begin position="390"/>
        <end position="469"/>
    </location>
</feature>
<dbReference type="Pfam" id="PF08630">
    <property type="entry name" value="Dfp1_Him1_M"/>
    <property type="match status" value="1"/>
</dbReference>
<dbReference type="GO" id="GO:0010571">
    <property type="term" value="P:positive regulation of nuclear cell cycle DNA replication"/>
    <property type="evidence" value="ECO:0007669"/>
    <property type="project" value="TreeGrafter"/>
</dbReference>
<dbReference type="PANTHER" id="PTHR15375:SF26">
    <property type="entry name" value="PROTEIN CHIFFON"/>
    <property type="match status" value="1"/>
</dbReference>
<feature type="region of interest" description="Disordered" evidence="5">
    <location>
        <begin position="543"/>
        <end position="572"/>
    </location>
</feature>
<feature type="unsure residue" description="D or N" evidence="7">
    <location>
        <position position="13"/>
    </location>
</feature>
<dbReference type="InterPro" id="IPR051590">
    <property type="entry name" value="Replication_Regulatory_Kinase"/>
</dbReference>
<feature type="compositionally biased region" description="Polar residues" evidence="5">
    <location>
        <begin position="180"/>
        <end position="193"/>
    </location>
</feature>
<dbReference type="GO" id="GO:0016301">
    <property type="term" value="F:kinase activity"/>
    <property type="evidence" value="ECO:0007669"/>
    <property type="project" value="UniProtKB-KW"/>
</dbReference>
<keyword evidence="7" id="KW-0808">Transferase</keyword>
<dbReference type="GO" id="GO:0003676">
    <property type="term" value="F:nucleic acid binding"/>
    <property type="evidence" value="ECO:0007669"/>
    <property type="project" value="InterPro"/>
</dbReference>
<dbReference type="Proteomes" id="UP000225277">
    <property type="component" value="Unassembled WGS sequence"/>
</dbReference>
<dbReference type="Gene3D" id="6.10.250.3410">
    <property type="entry name" value="DBF zinc finger"/>
    <property type="match status" value="1"/>
</dbReference>
<keyword evidence="2 4" id="KW-0863">Zinc-finger</keyword>
<dbReference type="PROSITE" id="PS51265">
    <property type="entry name" value="ZF_DBF4"/>
    <property type="match status" value="1"/>
</dbReference>
<dbReference type="GO" id="GO:0043539">
    <property type="term" value="F:protein serine/threonine kinase activator activity"/>
    <property type="evidence" value="ECO:0007669"/>
    <property type="project" value="TreeGrafter"/>
</dbReference>
<dbReference type="InterPro" id="IPR036420">
    <property type="entry name" value="BRCT_dom_sf"/>
</dbReference>
<name>A0A2D3UQM3_9PEZI</name>
<dbReference type="GO" id="GO:1901987">
    <property type="term" value="P:regulation of cell cycle phase transition"/>
    <property type="evidence" value="ECO:0007669"/>
    <property type="project" value="TreeGrafter"/>
</dbReference>
<dbReference type="EMBL" id="FJUY01000001">
    <property type="protein sequence ID" value="CZT15585.1"/>
    <property type="molecule type" value="Genomic_DNA"/>
</dbReference>
<dbReference type="Gene3D" id="3.40.50.10190">
    <property type="entry name" value="BRCT domain"/>
    <property type="match status" value="1"/>
</dbReference>
<dbReference type="InterPro" id="IPR006572">
    <property type="entry name" value="Znf_DBF"/>
</dbReference>
<keyword evidence="8" id="KW-1185">Reference proteome</keyword>
<evidence type="ECO:0000256" key="5">
    <source>
        <dbReference type="SAM" id="MobiDB-lite"/>
    </source>
</evidence>
<dbReference type="InterPro" id="IPR055116">
    <property type="entry name" value="DBF4_BRCT"/>
</dbReference>
<dbReference type="GO" id="GO:0008270">
    <property type="term" value="F:zinc ion binding"/>
    <property type="evidence" value="ECO:0007669"/>
    <property type="project" value="UniProtKB-KW"/>
</dbReference>